<dbReference type="SUPFAM" id="SSF46894">
    <property type="entry name" value="C-terminal effector domain of the bipartite response regulators"/>
    <property type="match status" value="1"/>
</dbReference>
<name>A0A212JAV9_9BACT</name>
<reference evidence="3" key="1">
    <citation type="submission" date="2016-04" db="EMBL/GenBank/DDBJ databases">
        <authorList>
            <person name="Evans L.H."/>
            <person name="Alamgir A."/>
            <person name="Owens N."/>
            <person name="Weber N.D."/>
            <person name="Virtaneva K."/>
            <person name="Barbian K."/>
            <person name="Babar A."/>
            <person name="Rosenke K."/>
        </authorList>
    </citation>
    <scope>NUCLEOTIDE SEQUENCE</scope>
    <source>
        <strain evidence="3">86-1</strain>
    </source>
</reference>
<feature type="transmembrane region" description="Helical" evidence="1">
    <location>
        <begin position="113"/>
        <end position="132"/>
    </location>
</feature>
<evidence type="ECO:0000313" key="3">
    <source>
        <dbReference type="EMBL" id="SBV96528.1"/>
    </source>
</evidence>
<organism evidence="3">
    <name type="scientific">uncultured Dysgonomonas sp</name>
    <dbReference type="NCBI Taxonomy" id="206096"/>
    <lineage>
        <taxon>Bacteria</taxon>
        <taxon>Pseudomonadati</taxon>
        <taxon>Bacteroidota</taxon>
        <taxon>Bacteroidia</taxon>
        <taxon>Bacteroidales</taxon>
        <taxon>Dysgonomonadaceae</taxon>
        <taxon>Dysgonomonas</taxon>
        <taxon>environmental samples</taxon>
    </lineage>
</organism>
<feature type="transmembrane region" description="Helical" evidence="1">
    <location>
        <begin position="160"/>
        <end position="180"/>
    </location>
</feature>
<dbReference type="Pfam" id="PF00196">
    <property type="entry name" value="GerE"/>
    <property type="match status" value="1"/>
</dbReference>
<protein>
    <recommendedName>
        <fullName evidence="2">HTH luxR-type domain-containing protein</fullName>
    </recommendedName>
</protein>
<evidence type="ECO:0000259" key="2">
    <source>
        <dbReference type="SMART" id="SM00421"/>
    </source>
</evidence>
<dbReference type="InterPro" id="IPR000792">
    <property type="entry name" value="Tscrpt_reg_LuxR_C"/>
</dbReference>
<feature type="transmembrane region" description="Helical" evidence="1">
    <location>
        <begin position="80"/>
        <end position="101"/>
    </location>
</feature>
<dbReference type="EMBL" id="FLUM01000001">
    <property type="protein sequence ID" value="SBV96528.1"/>
    <property type="molecule type" value="Genomic_DNA"/>
</dbReference>
<proteinExistence type="predicted"/>
<feature type="transmembrane region" description="Helical" evidence="1">
    <location>
        <begin position="55"/>
        <end position="74"/>
    </location>
</feature>
<dbReference type="SMART" id="SM00421">
    <property type="entry name" value="HTH_LUXR"/>
    <property type="match status" value="1"/>
</dbReference>
<dbReference type="InterPro" id="IPR016032">
    <property type="entry name" value="Sig_transdc_resp-reg_C-effctor"/>
</dbReference>
<feature type="transmembrane region" description="Helical" evidence="1">
    <location>
        <begin position="24"/>
        <end position="48"/>
    </location>
</feature>
<evidence type="ECO:0000256" key="1">
    <source>
        <dbReference type="SAM" id="Phobius"/>
    </source>
</evidence>
<keyword evidence="1" id="KW-1133">Transmembrane helix</keyword>
<keyword evidence="1" id="KW-0812">Transmembrane</keyword>
<dbReference type="GO" id="GO:0003677">
    <property type="term" value="F:DNA binding"/>
    <property type="evidence" value="ECO:0007669"/>
    <property type="project" value="InterPro"/>
</dbReference>
<feature type="domain" description="HTH luxR-type" evidence="2">
    <location>
        <begin position="262"/>
        <end position="319"/>
    </location>
</feature>
<dbReference type="Gene3D" id="1.10.10.10">
    <property type="entry name" value="Winged helix-like DNA-binding domain superfamily/Winged helix DNA-binding domain"/>
    <property type="match status" value="1"/>
</dbReference>
<dbReference type="GO" id="GO:0006355">
    <property type="term" value="P:regulation of DNA-templated transcription"/>
    <property type="evidence" value="ECO:0007669"/>
    <property type="project" value="InterPro"/>
</dbReference>
<keyword evidence="1" id="KW-0472">Membrane</keyword>
<sequence length="326" mass="37396">MTFYMSALMEFICSTEHDREDDGYLILTFKGFAILFSVATLISSYLYLDECNYTGALLKIVNLMTIGCIASLLLMKKIKVSFGLLMLLLTISINFYVTIIYESMNPDRESERVILFYVTLCIVPVILCGITHYNYVSLFVSTGSICSCLIACVLFDNFVICGYVILLFIIMVGISVFFWYTERTYRSELERKKVKNQQEEILSYFELEPEQWQILKNTKMSSEDTHELLENMGKQMREKIINEAKVLVYNDEAIIEAITRVHDDLTASELEICCHIVNGKTVNEICNIRNVSPSTVTSVRSRLRTKMGLAKKDNLKRYLRSLVGGN</sequence>
<gene>
    <name evidence="3" type="ORF">KL86DYS1_11671</name>
</gene>
<dbReference type="AlphaFoldDB" id="A0A212JAV9"/>
<dbReference type="InterPro" id="IPR036388">
    <property type="entry name" value="WH-like_DNA-bd_sf"/>
</dbReference>
<accession>A0A212JAV9</accession>